<dbReference type="Proteomes" id="UP000799757">
    <property type="component" value="Unassembled WGS sequence"/>
</dbReference>
<evidence type="ECO:0000313" key="1">
    <source>
        <dbReference type="EMBL" id="KAF2789671.1"/>
    </source>
</evidence>
<accession>A0A6A6X0G7</accession>
<keyword evidence="2" id="KW-1185">Reference proteome</keyword>
<dbReference type="CDD" id="cd02219">
    <property type="entry name" value="cupin_YjlB-like"/>
    <property type="match status" value="1"/>
</dbReference>
<sequence>MPEIYHFAPTSHVPNSRLSVLIYRGVLTDDPTAPSTRLALEKNRWLQGGVFKTYRAHHFHSATHECYAVFKGSSRLLLGRGPLDSPAEGGMEAGVSHCSVSSEGDYEYVGLYPEGSSHYDNNFCKADREETADKARVASAVPVPEWDPFFGEGGPLVEIWTRAAVAV</sequence>
<reference evidence="1" key="1">
    <citation type="journal article" date="2020" name="Stud. Mycol.">
        <title>101 Dothideomycetes genomes: a test case for predicting lifestyles and emergence of pathogens.</title>
        <authorList>
            <person name="Haridas S."/>
            <person name="Albert R."/>
            <person name="Binder M."/>
            <person name="Bloem J."/>
            <person name="Labutti K."/>
            <person name="Salamov A."/>
            <person name="Andreopoulos B."/>
            <person name="Baker S."/>
            <person name="Barry K."/>
            <person name="Bills G."/>
            <person name="Bluhm B."/>
            <person name="Cannon C."/>
            <person name="Castanera R."/>
            <person name="Culley D."/>
            <person name="Daum C."/>
            <person name="Ezra D."/>
            <person name="Gonzalez J."/>
            <person name="Henrissat B."/>
            <person name="Kuo A."/>
            <person name="Liang C."/>
            <person name="Lipzen A."/>
            <person name="Lutzoni F."/>
            <person name="Magnuson J."/>
            <person name="Mondo S."/>
            <person name="Nolan M."/>
            <person name="Ohm R."/>
            <person name="Pangilinan J."/>
            <person name="Park H.-J."/>
            <person name="Ramirez L."/>
            <person name="Alfaro M."/>
            <person name="Sun H."/>
            <person name="Tritt A."/>
            <person name="Yoshinaga Y."/>
            <person name="Zwiers L.-H."/>
            <person name="Turgeon B."/>
            <person name="Goodwin S."/>
            <person name="Spatafora J."/>
            <person name="Crous P."/>
            <person name="Grigoriev I."/>
        </authorList>
    </citation>
    <scope>NUCLEOTIDE SEQUENCE</scope>
    <source>
        <strain evidence="1">CBS 109.77</strain>
    </source>
</reference>
<organism evidence="1 2">
    <name type="scientific">Melanomma pulvis-pyrius CBS 109.77</name>
    <dbReference type="NCBI Taxonomy" id="1314802"/>
    <lineage>
        <taxon>Eukaryota</taxon>
        <taxon>Fungi</taxon>
        <taxon>Dikarya</taxon>
        <taxon>Ascomycota</taxon>
        <taxon>Pezizomycotina</taxon>
        <taxon>Dothideomycetes</taxon>
        <taxon>Pleosporomycetidae</taxon>
        <taxon>Pleosporales</taxon>
        <taxon>Melanommataceae</taxon>
        <taxon>Melanomma</taxon>
    </lineage>
</organism>
<dbReference type="InterPro" id="IPR047121">
    <property type="entry name" value="YjiB-like"/>
</dbReference>
<proteinExistence type="predicted"/>
<gene>
    <name evidence="1" type="ORF">K505DRAFT_352413</name>
</gene>
<dbReference type="OrthoDB" id="2446447at2759"/>
<dbReference type="PANTHER" id="PTHR36448:SF2">
    <property type="entry name" value="CUPIN TYPE-1 DOMAIN-CONTAINING PROTEIN"/>
    <property type="match status" value="1"/>
</dbReference>
<evidence type="ECO:0000313" key="2">
    <source>
        <dbReference type="Proteomes" id="UP000799757"/>
    </source>
</evidence>
<dbReference type="AlphaFoldDB" id="A0A6A6X0G7"/>
<dbReference type="PANTHER" id="PTHR36448">
    <property type="entry name" value="BLR7373 PROTEIN"/>
    <property type="match status" value="1"/>
</dbReference>
<name>A0A6A6X0G7_9PLEO</name>
<protein>
    <submittedName>
        <fullName evidence="1">Uncharacterized protein</fullName>
    </submittedName>
</protein>
<dbReference type="EMBL" id="MU002121">
    <property type="protein sequence ID" value="KAF2789671.1"/>
    <property type="molecule type" value="Genomic_DNA"/>
</dbReference>